<feature type="compositionally biased region" description="Acidic residues" evidence="4">
    <location>
        <begin position="133"/>
        <end position="143"/>
    </location>
</feature>
<evidence type="ECO:0000256" key="1">
    <source>
        <dbReference type="ARBA" id="ARBA00004123"/>
    </source>
</evidence>
<dbReference type="Ensembl" id="ENSPSMT00000034473.1">
    <property type="protein sequence ID" value="ENSPSMP00000029873.1"/>
    <property type="gene ID" value="ENSPSMG00000020731.1"/>
</dbReference>
<dbReference type="PANTHER" id="PTHR12940">
    <property type="entry name" value="ES-2 PROTEIN - RELATED"/>
    <property type="match status" value="1"/>
</dbReference>
<comment type="similarity">
    <text evidence="2">Belongs to the ESS2 family.</text>
</comment>
<feature type="region of interest" description="Disordered" evidence="4">
    <location>
        <begin position="1"/>
        <end position="36"/>
    </location>
</feature>
<keyword evidence="3" id="KW-0539">Nucleus</keyword>
<comment type="subcellular location">
    <subcellularLocation>
        <location evidence="1">Nucleus</location>
    </subcellularLocation>
</comment>
<reference evidence="5" key="1">
    <citation type="submission" date="2025-08" db="UniProtKB">
        <authorList>
            <consortium name="Ensembl"/>
        </authorList>
    </citation>
    <scope>IDENTIFICATION</scope>
</reference>
<name>A0A8C9DSA5_PROSS</name>
<dbReference type="InterPro" id="IPR019148">
    <property type="entry name" value="Nuclear_protein_DGCR14_ESS-2"/>
</dbReference>
<dbReference type="GeneTree" id="ENSGT00390000009387"/>
<feature type="region of interest" description="Disordered" evidence="4">
    <location>
        <begin position="414"/>
        <end position="460"/>
    </location>
</feature>
<dbReference type="GO" id="GO:0000398">
    <property type="term" value="P:mRNA splicing, via spliceosome"/>
    <property type="evidence" value="ECO:0007669"/>
    <property type="project" value="Ensembl"/>
</dbReference>
<reference evidence="5" key="2">
    <citation type="submission" date="2025-09" db="UniProtKB">
        <authorList>
            <consortium name="Ensembl"/>
        </authorList>
    </citation>
    <scope>IDENTIFICATION</scope>
</reference>
<gene>
    <name evidence="5" type="primary">ESS2</name>
</gene>
<evidence type="ECO:0000256" key="2">
    <source>
        <dbReference type="ARBA" id="ARBA00009072"/>
    </source>
</evidence>
<protein>
    <submittedName>
        <fullName evidence="5">Ess-2 splicing factor homolog</fullName>
    </submittedName>
</protein>
<organism evidence="5 6">
    <name type="scientific">Prolemur simus</name>
    <name type="common">Greater bamboo lemur</name>
    <name type="synonym">Hapalemur simus</name>
    <dbReference type="NCBI Taxonomy" id="1328070"/>
    <lineage>
        <taxon>Eukaryota</taxon>
        <taxon>Metazoa</taxon>
        <taxon>Chordata</taxon>
        <taxon>Craniata</taxon>
        <taxon>Vertebrata</taxon>
        <taxon>Euteleostomi</taxon>
        <taxon>Mammalia</taxon>
        <taxon>Eutheria</taxon>
        <taxon>Euarchontoglires</taxon>
        <taxon>Primates</taxon>
        <taxon>Strepsirrhini</taxon>
        <taxon>Lemuriformes</taxon>
        <taxon>Lemuridae</taxon>
        <taxon>Prolemur</taxon>
    </lineage>
</organism>
<evidence type="ECO:0000256" key="3">
    <source>
        <dbReference type="ARBA" id="ARBA00023242"/>
    </source>
</evidence>
<dbReference type="Pfam" id="PF09751">
    <property type="entry name" value="Es2"/>
    <property type="match status" value="1"/>
</dbReference>
<dbReference type="Proteomes" id="UP000694414">
    <property type="component" value="Unplaced"/>
</dbReference>
<feature type="compositionally biased region" description="Low complexity" evidence="4">
    <location>
        <begin position="438"/>
        <end position="452"/>
    </location>
</feature>
<accession>A0A8C9DSA5</accession>
<evidence type="ECO:0000313" key="6">
    <source>
        <dbReference type="Proteomes" id="UP000694414"/>
    </source>
</evidence>
<evidence type="ECO:0000256" key="4">
    <source>
        <dbReference type="SAM" id="MobiDB-lite"/>
    </source>
</evidence>
<dbReference type="PANTHER" id="PTHR12940:SF0">
    <property type="entry name" value="SPLICING FACTOR ESS-2 HOMOLOG"/>
    <property type="match status" value="1"/>
</dbReference>
<proteinExistence type="inferred from homology"/>
<feature type="region of interest" description="Disordered" evidence="4">
    <location>
        <begin position="104"/>
        <end position="145"/>
    </location>
</feature>
<dbReference type="AlphaFoldDB" id="A0A8C9DSA5"/>
<sequence>METPDASAPARLLPAGSGPRRKRAAGEAGAVTSKQRVLDEEEYIEGLQTVIQRDFFPDVEKLQAQKEYLEAEENGDLERMRQIAIKFGSALGKMSREPPPPYVTPATFETPEVHTGTGVVGSKPRARGQGLEEAGEAGEEEEKEPLPSLDVFLSRYTSEDNASFQEIMEVAKEKSRARHAWLYQAEEEFEKRQKDNLELPSAEHQAVESSQAGVETWKYKAKNSLMYYPEGVPEEEQLFKKPRQVVHKNTRFLRDPFSQALSRCQLQQAAALNAQHKQGKVGPDGKELIPQESPRVGGFGFVATPSPAPGVSESPLMTWGEVENTPLRVEGSETPYVDRTPGPAFKILEPGRRERLGLKMANEAAAKNRAKKQEALRRVTENLASLTPKGLSPAMSPALQRLVSRTASKYTDRALRASYTPSPARSAHLKTPASGLQTPTSTPVPTSAARSPLTLDPASITDNLLQLPARRKASDFF</sequence>
<dbReference type="GO" id="GO:0071013">
    <property type="term" value="C:catalytic step 2 spliceosome"/>
    <property type="evidence" value="ECO:0007669"/>
    <property type="project" value="Ensembl"/>
</dbReference>
<keyword evidence="6" id="KW-1185">Reference proteome</keyword>
<evidence type="ECO:0000313" key="5">
    <source>
        <dbReference type="Ensembl" id="ENSPSMP00000029873.1"/>
    </source>
</evidence>